<evidence type="ECO:0000313" key="2">
    <source>
        <dbReference type="EMBL" id="MDP8187101.1"/>
    </source>
</evidence>
<evidence type="ECO:0000256" key="1">
    <source>
        <dbReference type="SAM" id="MobiDB-lite"/>
    </source>
</evidence>
<dbReference type="InterPro" id="IPR008489">
    <property type="entry name" value="DUF771"/>
</dbReference>
<dbReference type="EMBL" id="JASAYJ010000008">
    <property type="protein sequence ID" value="MDP8187101.1"/>
    <property type="molecule type" value="Genomic_DNA"/>
</dbReference>
<organism evidence="2 3">
    <name type="scientific">Pasteurella atlantica</name>
    <dbReference type="NCBI Taxonomy" id="2827233"/>
    <lineage>
        <taxon>Bacteria</taxon>
        <taxon>Pseudomonadati</taxon>
        <taxon>Pseudomonadota</taxon>
        <taxon>Gammaproteobacteria</taxon>
        <taxon>Pasteurellales</taxon>
        <taxon>Pasteurellaceae</taxon>
        <taxon>Pasteurella</taxon>
    </lineage>
</organism>
<accession>A0AAW8CP90</accession>
<reference evidence="2" key="1">
    <citation type="journal article" date="2023" name="Front. Microbiol.">
        <title>Phylogeography and host specificity of Pasteurellaceae pathogenic to sea-farmed fish in the north-east Atlantic.</title>
        <authorList>
            <person name="Gulla S."/>
            <person name="Colquhoun D.J."/>
            <person name="Olsen A.B."/>
            <person name="Spilsberg B."/>
            <person name="Lagesen K."/>
            <person name="Aakesson C.P."/>
            <person name="Strom S."/>
            <person name="Manji F."/>
            <person name="Birkbeck T.H."/>
            <person name="Nilsen H.K."/>
        </authorList>
    </citation>
    <scope>NUCLEOTIDE SEQUENCE</scope>
    <source>
        <strain evidence="2">VIB1234</strain>
    </source>
</reference>
<sequence>MHNSIFSHRIPNNAKVAKQPTRKTQQQYTQKDNEDTYWSIKDIAAYIKQSERTVRRNLLNDPIFPRPIQFGENTSKRWLASEVKVALLLFRK</sequence>
<gene>
    <name evidence="2" type="ORF">QJU78_04850</name>
</gene>
<evidence type="ECO:0000313" key="3">
    <source>
        <dbReference type="Proteomes" id="UP001230466"/>
    </source>
</evidence>
<dbReference type="AlphaFoldDB" id="A0AAW8CP90"/>
<dbReference type="Pfam" id="PF05595">
    <property type="entry name" value="DUF771"/>
    <property type="match status" value="1"/>
</dbReference>
<proteinExistence type="predicted"/>
<name>A0AAW8CP90_9PAST</name>
<dbReference type="RefSeq" id="WP_211597683.1">
    <property type="nucleotide sequence ID" value="NZ_JAGRQI010000007.1"/>
</dbReference>
<dbReference type="Proteomes" id="UP001230466">
    <property type="component" value="Unassembled WGS sequence"/>
</dbReference>
<feature type="region of interest" description="Disordered" evidence="1">
    <location>
        <begin position="1"/>
        <end position="32"/>
    </location>
</feature>
<comment type="caution">
    <text evidence="2">The sequence shown here is derived from an EMBL/GenBank/DDBJ whole genome shotgun (WGS) entry which is preliminary data.</text>
</comment>
<protein>
    <submittedName>
        <fullName evidence="2">DUF771 domain-containing protein</fullName>
    </submittedName>
</protein>